<organism>
    <name type="scientific">Branchiostoma floridae</name>
    <name type="common">Florida lancelet</name>
    <name type="synonym">Amphioxus</name>
    <dbReference type="NCBI Taxonomy" id="7739"/>
    <lineage>
        <taxon>Eukaryota</taxon>
        <taxon>Metazoa</taxon>
        <taxon>Chordata</taxon>
        <taxon>Cephalochordata</taxon>
        <taxon>Leptocardii</taxon>
        <taxon>Amphioxiformes</taxon>
        <taxon>Branchiostomatidae</taxon>
        <taxon>Branchiostoma</taxon>
    </lineage>
</organism>
<feature type="domain" description="EVE" evidence="7">
    <location>
        <begin position="32"/>
        <end position="195"/>
    </location>
</feature>
<dbReference type="InterPro" id="IPR002740">
    <property type="entry name" value="EVE_domain"/>
</dbReference>
<dbReference type="eggNOG" id="KOG3383">
    <property type="taxonomic scope" value="Eukaryota"/>
</dbReference>
<dbReference type="PANTHER" id="PTHR14087:SF7">
    <property type="entry name" value="THYMOCYTE NUCLEAR PROTEIN 1"/>
    <property type="match status" value="1"/>
</dbReference>
<comment type="function">
    <text evidence="1">Specifically binds 5-hydroxymethylcytosine (5hmC), suggesting that it acts as a specific reader of 5hmC.</text>
</comment>
<protein>
    <recommendedName>
        <fullName evidence="3">Thymocyte nuclear protein 1</fullName>
    </recommendedName>
</protein>
<accession>C3XST2</accession>
<dbReference type="InterPro" id="IPR047197">
    <property type="entry name" value="THYN1-like_EVE"/>
</dbReference>
<dbReference type="Gene3D" id="3.10.590.10">
    <property type="entry name" value="ph1033 like domains"/>
    <property type="match status" value="1"/>
</dbReference>
<dbReference type="SUPFAM" id="SSF88697">
    <property type="entry name" value="PUA domain-like"/>
    <property type="match status" value="1"/>
</dbReference>
<dbReference type="InParanoid" id="C3XST2"/>
<keyword evidence="5" id="KW-0539">Nucleus</keyword>
<evidence type="ECO:0000256" key="6">
    <source>
        <dbReference type="SAM" id="MobiDB-lite"/>
    </source>
</evidence>
<dbReference type="FunFam" id="3.10.590.10:FF:000003">
    <property type="entry name" value="Thymocyte nuclear protein 1"/>
    <property type="match status" value="1"/>
</dbReference>
<dbReference type="FunCoup" id="C3XST2">
    <property type="interactions" value="438"/>
</dbReference>
<evidence type="ECO:0000313" key="8">
    <source>
        <dbReference type="EMBL" id="EEN69003.1"/>
    </source>
</evidence>
<reference evidence="8" key="1">
    <citation type="journal article" date="2008" name="Nature">
        <title>The amphioxus genome and the evolution of the chordate karyotype.</title>
        <authorList>
            <consortium name="US DOE Joint Genome Institute (JGI-PGF)"/>
            <person name="Putnam N.H."/>
            <person name="Butts T."/>
            <person name="Ferrier D.E.K."/>
            <person name="Furlong R.F."/>
            <person name="Hellsten U."/>
            <person name="Kawashima T."/>
            <person name="Robinson-Rechavi M."/>
            <person name="Shoguchi E."/>
            <person name="Terry A."/>
            <person name="Yu J.-K."/>
            <person name="Benito-Gutierrez E.L."/>
            <person name="Dubchak I."/>
            <person name="Garcia-Fernandez J."/>
            <person name="Gibson-Brown J.J."/>
            <person name="Grigoriev I.V."/>
            <person name="Horton A.C."/>
            <person name="de Jong P.J."/>
            <person name="Jurka J."/>
            <person name="Kapitonov V.V."/>
            <person name="Kohara Y."/>
            <person name="Kuroki Y."/>
            <person name="Lindquist E."/>
            <person name="Lucas S."/>
            <person name="Osoegawa K."/>
            <person name="Pennacchio L.A."/>
            <person name="Salamov A.A."/>
            <person name="Satou Y."/>
            <person name="Sauka-Spengler T."/>
            <person name="Schmutz J."/>
            <person name="Shin-I T."/>
            <person name="Toyoda A."/>
            <person name="Bronner-Fraser M."/>
            <person name="Fujiyama A."/>
            <person name="Holland L.Z."/>
            <person name="Holland P.W.H."/>
            <person name="Satoh N."/>
            <person name="Rokhsar D.S."/>
        </authorList>
    </citation>
    <scope>NUCLEOTIDE SEQUENCE [LARGE SCALE GENOMIC DNA]</scope>
    <source>
        <strain evidence="8">S238N-H82</strain>
        <tissue evidence="8">Testes</tissue>
    </source>
</reference>
<proteinExistence type="predicted"/>
<feature type="compositionally biased region" description="Polar residues" evidence="6">
    <location>
        <begin position="16"/>
        <end position="30"/>
    </location>
</feature>
<evidence type="ECO:0000256" key="2">
    <source>
        <dbReference type="ARBA" id="ARBA00004123"/>
    </source>
</evidence>
<evidence type="ECO:0000256" key="4">
    <source>
        <dbReference type="ARBA" id="ARBA00022553"/>
    </source>
</evidence>
<evidence type="ECO:0000256" key="1">
    <source>
        <dbReference type="ARBA" id="ARBA00002530"/>
    </source>
</evidence>
<dbReference type="InterPro" id="IPR015947">
    <property type="entry name" value="PUA-like_sf"/>
</dbReference>
<dbReference type="InterPro" id="IPR052181">
    <property type="entry name" value="5hmC_binding"/>
</dbReference>
<feature type="compositionally biased region" description="Basic residues" evidence="6">
    <location>
        <begin position="1"/>
        <end position="15"/>
    </location>
</feature>
<gene>
    <name evidence="8" type="ORF">BRAFLDRAFT_120829</name>
</gene>
<keyword evidence="4" id="KW-0597">Phosphoprotein</keyword>
<evidence type="ECO:0000259" key="7">
    <source>
        <dbReference type="Pfam" id="PF01878"/>
    </source>
</evidence>
<evidence type="ECO:0000256" key="3">
    <source>
        <dbReference type="ARBA" id="ARBA00014654"/>
    </source>
</evidence>
<dbReference type="GO" id="GO:0005634">
    <property type="term" value="C:nucleus"/>
    <property type="evidence" value="ECO:0007669"/>
    <property type="project" value="UniProtKB-SubCell"/>
</dbReference>
<dbReference type="EMBL" id="GG666459">
    <property type="protein sequence ID" value="EEN69003.1"/>
    <property type="molecule type" value="Genomic_DNA"/>
</dbReference>
<comment type="subcellular location">
    <subcellularLocation>
        <location evidence="2">Nucleus</location>
    </subcellularLocation>
</comment>
<dbReference type="PANTHER" id="PTHR14087">
    <property type="entry name" value="THYMOCYTE NUCLEAR PROTEIN 1"/>
    <property type="match status" value="1"/>
</dbReference>
<evidence type="ECO:0000256" key="5">
    <source>
        <dbReference type="ARBA" id="ARBA00023242"/>
    </source>
</evidence>
<name>C3XST2_BRAFL</name>
<dbReference type="STRING" id="7739.C3XST2"/>
<sequence>MPPRKRRKIDHKPKSSSKTSSQDNKDTPTYSHWLMKSEPESRIEKGIDVKFGITELKAEPNQTACWDGVRNYQARNFMRDQMRVGHKAFFYHSNCKEPGIAGIVEIVKESYPDHTQFDSKDPHYDSSSKKDNPKWFMVDVKFVRMLKRFIPLSELKALHLEHKSTGGALQNMALFTRARLSVQPVTKEEFDFVVSLEGPPLKSRTERGGEYRMHTSGVLFWDTTGSLAASLRWILKSLTKLFI</sequence>
<feature type="region of interest" description="Disordered" evidence="6">
    <location>
        <begin position="1"/>
        <end position="32"/>
    </location>
</feature>
<dbReference type="CDD" id="cd21133">
    <property type="entry name" value="EVE"/>
    <property type="match status" value="1"/>
</dbReference>
<dbReference type="Pfam" id="PF01878">
    <property type="entry name" value="EVE"/>
    <property type="match status" value="1"/>
</dbReference>
<dbReference type="AlphaFoldDB" id="C3XST2"/>